<keyword evidence="5" id="KW-0611">Plant defense</keyword>
<evidence type="ECO:0000256" key="4">
    <source>
        <dbReference type="ARBA" id="ARBA00022741"/>
    </source>
</evidence>
<keyword evidence="3" id="KW-0677">Repeat</keyword>
<evidence type="ECO:0000256" key="3">
    <source>
        <dbReference type="ARBA" id="ARBA00022737"/>
    </source>
</evidence>
<name>A0A833RGW4_9POAL</name>
<keyword evidence="2" id="KW-0433">Leucine-rich repeat</keyword>
<sequence length="75" mass="8521">MVMILNAFLPKLSALLVEMVQDEVGMLLGIPGQIEKLSETVRDIQCVLEDAERRQSKGSAIKQWLMQLKDVMYDI</sequence>
<evidence type="ECO:0000256" key="5">
    <source>
        <dbReference type="ARBA" id="ARBA00022821"/>
    </source>
</evidence>
<evidence type="ECO:0000313" key="8">
    <source>
        <dbReference type="Proteomes" id="UP000623129"/>
    </source>
</evidence>
<dbReference type="InterPro" id="IPR041118">
    <property type="entry name" value="Rx_N"/>
</dbReference>
<evidence type="ECO:0000259" key="6">
    <source>
        <dbReference type="Pfam" id="PF18052"/>
    </source>
</evidence>
<organism evidence="7 8">
    <name type="scientific">Carex littledalei</name>
    <dbReference type="NCBI Taxonomy" id="544730"/>
    <lineage>
        <taxon>Eukaryota</taxon>
        <taxon>Viridiplantae</taxon>
        <taxon>Streptophyta</taxon>
        <taxon>Embryophyta</taxon>
        <taxon>Tracheophyta</taxon>
        <taxon>Spermatophyta</taxon>
        <taxon>Magnoliopsida</taxon>
        <taxon>Liliopsida</taxon>
        <taxon>Poales</taxon>
        <taxon>Cyperaceae</taxon>
        <taxon>Cyperoideae</taxon>
        <taxon>Cariceae</taxon>
        <taxon>Carex</taxon>
        <taxon>Carex subgen. Euthyceras</taxon>
    </lineage>
</organism>
<accession>A0A833RGW4</accession>
<dbReference type="Proteomes" id="UP000623129">
    <property type="component" value="Unassembled WGS sequence"/>
</dbReference>
<dbReference type="GO" id="GO:0006952">
    <property type="term" value="P:defense response"/>
    <property type="evidence" value="ECO:0007669"/>
    <property type="project" value="UniProtKB-KW"/>
</dbReference>
<comment type="similarity">
    <text evidence="1">Belongs to the disease resistance NB-LRR family.</text>
</comment>
<dbReference type="EMBL" id="SWLB01000002">
    <property type="protein sequence ID" value="KAF3340712.1"/>
    <property type="molecule type" value="Genomic_DNA"/>
</dbReference>
<comment type="caution">
    <text evidence="7">The sequence shown here is derived from an EMBL/GenBank/DDBJ whole genome shotgun (WGS) entry which is preliminary data.</text>
</comment>
<keyword evidence="4" id="KW-0547">Nucleotide-binding</keyword>
<dbReference type="GO" id="GO:0000166">
    <property type="term" value="F:nucleotide binding"/>
    <property type="evidence" value="ECO:0007669"/>
    <property type="project" value="UniProtKB-KW"/>
</dbReference>
<dbReference type="Pfam" id="PF18052">
    <property type="entry name" value="Rx_N"/>
    <property type="match status" value="1"/>
</dbReference>
<evidence type="ECO:0000256" key="2">
    <source>
        <dbReference type="ARBA" id="ARBA00022614"/>
    </source>
</evidence>
<evidence type="ECO:0000313" key="7">
    <source>
        <dbReference type="EMBL" id="KAF3340712.1"/>
    </source>
</evidence>
<feature type="domain" description="Disease resistance N-terminal" evidence="6">
    <location>
        <begin position="5"/>
        <end position="75"/>
    </location>
</feature>
<gene>
    <name evidence="7" type="ORF">FCM35_KLT09556</name>
</gene>
<protein>
    <submittedName>
        <fullName evidence="7">Disease resistance protein RGA3</fullName>
    </submittedName>
</protein>
<proteinExistence type="inferred from homology"/>
<evidence type="ECO:0000256" key="1">
    <source>
        <dbReference type="ARBA" id="ARBA00008894"/>
    </source>
</evidence>
<reference evidence="7" key="1">
    <citation type="submission" date="2020-01" db="EMBL/GenBank/DDBJ databases">
        <title>Genome sequence of Kobresia littledalei, the first chromosome-level genome in the family Cyperaceae.</title>
        <authorList>
            <person name="Qu G."/>
        </authorList>
    </citation>
    <scope>NUCLEOTIDE SEQUENCE</scope>
    <source>
        <strain evidence="7">C.B.Clarke</strain>
        <tissue evidence="7">Leaf</tissue>
    </source>
</reference>
<dbReference type="AlphaFoldDB" id="A0A833RGW4"/>
<dbReference type="OrthoDB" id="696250at2759"/>
<keyword evidence="8" id="KW-1185">Reference proteome</keyword>
<dbReference type="Gene3D" id="1.20.5.4130">
    <property type="match status" value="1"/>
</dbReference>